<dbReference type="EMBL" id="JACHIH010000006">
    <property type="protein sequence ID" value="MBB5046747.1"/>
    <property type="molecule type" value="Genomic_DNA"/>
</dbReference>
<dbReference type="InterPro" id="IPR001789">
    <property type="entry name" value="Sig_transdc_resp-reg_receiver"/>
</dbReference>
<feature type="domain" description="Response regulatory" evidence="8">
    <location>
        <begin position="2"/>
        <end position="116"/>
    </location>
</feature>
<evidence type="ECO:0000259" key="8">
    <source>
        <dbReference type="PROSITE" id="PS50110"/>
    </source>
</evidence>
<dbReference type="InterPro" id="IPR011006">
    <property type="entry name" value="CheY-like_superfamily"/>
</dbReference>
<feature type="DNA-binding region" description="OmpR/PhoB-type" evidence="7">
    <location>
        <begin position="124"/>
        <end position="218"/>
    </location>
</feature>
<dbReference type="InterPro" id="IPR036388">
    <property type="entry name" value="WH-like_DNA-bd_sf"/>
</dbReference>
<evidence type="ECO:0000313" key="11">
    <source>
        <dbReference type="Proteomes" id="UP000542353"/>
    </source>
</evidence>
<evidence type="ECO:0000256" key="3">
    <source>
        <dbReference type="ARBA" id="ARBA00023015"/>
    </source>
</evidence>
<reference evidence="10 11" key="1">
    <citation type="submission" date="2020-08" db="EMBL/GenBank/DDBJ databases">
        <title>Genomic Encyclopedia of Type Strains, Phase IV (KMG-IV): sequencing the most valuable type-strain genomes for metagenomic binning, comparative biology and taxonomic classification.</title>
        <authorList>
            <person name="Goeker M."/>
        </authorList>
    </citation>
    <scope>NUCLEOTIDE SEQUENCE [LARGE SCALE GENOMIC DNA]</scope>
    <source>
        <strain evidence="10 11">DSM 12706</strain>
    </source>
</reference>
<feature type="modified residue" description="4-aspartylphosphate" evidence="6">
    <location>
        <position position="51"/>
    </location>
</feature>
<organism evidence="10 11">
    <name type="scientific">Rhodopseudomonas rhenobacensis</name>
    <dbReference type="NCBI Taxonomy" id="87461"/>
    <lineage>
        <taxon>Bacteria</taxon>
        <taxon>Pseudomonadati</taxon>
        <taxon>Pseudomonadota</taxon>
        <taxon>Alphaproteobacteria</taxon>
        <taxon>Hyphomicrobiales</taxon>
        <taxon>Nitrobacteraceae</taxon>
        <taxon>Rhodopseudomonas</taxon>
    </lineage>
</organism>
<dbReference type="InterPro" id="IPR039420">
    <property type="entry name" value="WalR-like"/>
</dbReference>
<dbReference type="Pfam" id="PF00072">
    <property type="entry name" value="Response_reg"/>
    <property type="match status" value="1"/>
</dbReference>
<dbReference type="GO" id="GO:0000976">
    <property type="term" value="F:transcription cis-regulatory region binding"/>
    <property type="evidence" value="ECO:0007669"/>
    <property type="project" value="TreeGrafter"/>
</dbReference>
<feature type="domain" description="OmpR/PhoB-type" evidence="9">
    <location>
        <begin position="124"/>
        <end position="218"/>
    </location>
</feature>
<dbReference type="SUPFAM" id="SSF52172">
    <property type="entry name" value="CheY-like"/>
    <property type="match status" value="1"/>
</dbReference>
<accession>A0A7W7Z2F2</accession>
<evidence type="ECO:0000256" key="5">
    <source>
        <dbReference type="ARBA" id="ARBA00023163"/>
    </source>
</evidence>
<dbReference type="SMART" id="SM00448">
    <property type="entry name" value="REC"/>
    <property type="match status" value="1"/>
</dbReference>
<dbReference type="Gene3D" id="6.10.250.690">
    <property type="match status" value="1"/>
</dbReference>
<dbReference type="GO" id="GO:0032993">
    <property type="term" value="C:protein-DNA complex"/>
    <property type="evidence" value="ECO:0007669"/>
    <property type="project" value="TreeGrafter"/>
</dbReference>
<protein>
    <submittedName>
        <fullName evidence="10">Two-component system OmpR family response regulator</fullName>
    </submittedName>
</protein>
<keyword evidence="2" id="KW-0902">Two-component regulatory system</keyword>
<dbReference type="PROSITE" id="PS50110">
    <property type="entry name" value="RESPONSE_REGULATORY"/>
    <property type="match status" value="1"/>
</dbReference>
<sequence>MRVLLIEDDTRLARQIAEVLERAGYTVDRSADGEDGWFMGDSGVYDAAILDLGLPGLDGLSVLRRWRDAKRATPVLILTARASWREKVTGLREGADDYLTKPFEIEELLARIEALIRRASGHATAEISVAGLRLDPSTQRISRDGAPLDLTALEYRALAYLMMHPAKVVSKTELTEHIYGQDDDRDSNVIEVLVNRLRKKIGADAIRTRRGHGYQLTDVAP</sequence>
<dbReference type="SUPFAM" id="SSF46894">
    <property type="entry name" value="C-terminal effector domain of the bipartite response regulators"/>
    <property type="match status" value="1"/>
</dbReference>
<dbReference type="RefSeq" id="WP_184255941.1">
    <property type="nucleotide sequence ID" value="NZ_JACHIH010000006.1"/>
</dbReference>
<dbReference type="GO" id="GO:0000156">
    <property type="term" value="F:phosphorelay response regulator activity"/>
    <property type="evidence" value="ECO:0007669"/>
    <property type="project" value="TreeGrafter"/>
</dbReference>
<dbReference type="Gene3D" id="1.10.10.10">
    <property type="entry name" value="Winged helix-like DNA-binding domain superfamily/Winged helix DNA-binding domain"/>
    <property type="match status" value="1"/>
</dbReference>
<dbReference type="SMART" id="SM00862">
    <property type="entry name" value="Trans_reg_C"/>
    <property type="match status" value="1"/>
</dbReference>
<keyword evidence="11" id="KW-1185">Reference proteome</keyword>
<dbReference type="InterPro" id="IPR001867">
    <property type="entry name" value="OmpR/PhoB-type_DNA-bd"/>
</dbReference>
<gene>
    <name evidence="10" type="ORF">HNR60_001495</name>
</gene>
<name>A0A7W7Z2F2_9BRAD</name>
<evidence type="ECO:0000259" key="9">
    <source>
        <dbReference type="PROSITE" id="PS51755"/>
    </source>
</evidence>
<keyword evidence="3" id="KW-0805">Transcription regulation</keyword>
<dbReference type="PANTHER" id="PTHR48111:SF37">
    <property type="entry name" value="RESPONSE REGULATOR PROTEIN CARR"/>
    <property type="match status" value="1"/>
</dbReference>
<dbReference type="PANTHER" id="PTHR48111">
    <property type="entry name" value="REGULATOR OF RPOS"/>
    <property type="match status" value="1"/>
</dbReference>
<dbReference type="Pfam" id="PF00486">
    <property type="entry name" value="Trans_reg_C"/>
    <property type="match status" value="1"/>
</dbReference>
<dbReference type="CDD" id="cd19934">
    <property type="entry name" value="REC_OmpR_EcPhoP-like"/>
    <property type="match status" value="1"/>
</dbReference>
<evidence type="ECO:0000256" key="1">
    <source>
        <dbReference type="ARBA" id="ARBA00022553"/>
    </source>
</evidence>
<dbReference type="GO" id="GO:0005829">
    <property type="term" value="C:cytosol"/>
    <property type="evidence" value="ECO:0007669"/>
    <property type="project" value="TreeGrafter"/>
</dbReference>
<dbReference type="FunFam" id="3.40.50.2300:FF:000002">
    <property type="entry name" value="DNA-binding response regulator PhoP"/>
    <property type="match status" value="1"/>
</dbReference>
<keyword evidence="4 7" id="KW-0238">DNA-binding</keyword>
<proteinExistence type="predicted"/>
<keyword evidence="5" id="KW-0804">Transcription</keyword>
<comment type="caution">
    <text evidence="10">The sequence shown here is derived from an EMBL/GenBank/DDBJ whole genome shotgun (WGS) entry which is preliminary data.</text>
</comment>
<dbReference type="InterPro" id="IPR016032">
    <property type="entry name" value="Sig_transdc_resp-reg_C-effctor"/>
</dbReference>
<evidence type="ECO:0000256" key="2">
    <source>
        <dbReference type="ARBA" id="ARBA00023012"/>
    </source>
</evidence>
<dbReference type="PROSITE" id="PS51755">
    <property type="entry name" value="OMPR_PHOB"/>
    <property type="match status" value="1"/>
</dbReference>
<dbReference type="Proteomes" id="UP000542353">
    <property type="component" value="Unassembled WGS sequence"/>
</dbReference>
<keyword evidence="1 6" id="KW-0597">Phosphoprotein</keyword>
<evidence type="ECO:0000313" key="10">
    <source>
        <dbReference type="EMBL" id="MBB5046747.1"/>
    </source>
</evidence>
<evidence type="ECO:0000256" key="4">
    <source>
        <dbReference type="ARBA" id="ARBA00023125"/>
    </source>
</evidence>
<dbReference type="CDD" id="cd00383">
    <property type="entry name" value="trans_reg_C"/>
    <property type="match status" value="1"/>
</dbReference>
<dbReference type="AlphaFoldDB" id="A0A7W7Z2F2"/>
<evidence type="ECO:0000256" key="6">
    <source>
        <dbReference type="PROSITE-ProRule" id="PRU00169"/>
    </source>
</evidence>
<dbReference type="Gene3D" id="3.40.50.2300">
    <property type="match status" value="1"/>
</dbReference>
<evidence type="ECO:0000256" key="7">
    <source>
        <dbReference type="PROSITE-ProRule" id="PRU01091"/>
    </source>
</evidence>
<dbReference type="GO" id="GO:0006355">
    <property type="term" value="P:regulation of DNA-templated transcription"/>
    <property type="evidence" value="ECO:0007669"/>
    <property type="project" value="InterPro"/>
</dbReference>